<dbReference type="FunCoup" id="A0A316YIN7">
    <property type="interactions" value="254"/>
</dbReference>
<feature type="domain" description="FAD-binding" evidence="5">
    <location>
        <begin position="516"/>
        <end position="554"/>
    </location>
</feature>
<protein>
    <submittedName>
        <fullName evidence="6">Ubiquinone biosynthesis hydrox</fullName>
    </submittedName>
</protein>
<sequence length="653" mass="69122">MSLTRSAAVGIRSSRRASLHLHATARRLGVTEGSRVTQVAAPRRMAVSRGFATATPNLTSTPTTLVDGQQDESDVVVIGGGVVGLSLACSLISSPSFATSGNSLTLIEASDLDRFRTWAETRQKGGAADEARPHDGIDWENRVIYLTEENRAWLDDIGVSQYLETQRLGPVHSMHVTDGLTGAALDFDIEDGGRTAAEARLGTMVEISNLQQAMIRRLDDAAKQGLPVSVLQGTKVARIDASTGASSKDPWPLLTLDEGSQQRRLRARLLVGADGHNSPVRSYAGIGAFGWDYDRKGLVGTLRHRRPGMAEEQPRTAFQRFLPTGTIAWLPLSEQTSSMVWTLPPKMAEALTKMHRECAATATRQTLPLAHLITAAFRLPYAALNDVLCRIVAQCESPSASPGQDWSWVVGALEEHLIAAAASSSSTPHAPAGLTMTESEVPPPVASVDAKSVASFPLRLSHADAYLGSSLANEADASTSGAAAFTPSFFLDKALALANLKSGGQKGAPDADARPRTALVGDAAHTIHPLAGQGLNLGLADARCLSQALERASERGADLGAHASLSAYPRGRYLANQAVLSAVDHLHWLFVVPPPLSFTGEGHGQAGNGVVQESVARAAIWARSTGFEVLNELGSVKRAITSFAGSTTSSRRR</sequence>
<dbReference type="InterPro" id="IPR051205">
    <property type="entry name" value="UbiH/COQ6_monooxygenase"/>
</dbReference>
<dbReference type="Pfam" id="PF01494">
    <property type="entry name" value="FAD_binding_3"/>
    <property type="match status" value="2"/>
</dbReference>
<evidence type="ECO:0000256" key="4">
    <source>
        <dbReference type="SAM" id="MobiDB-lite"/>
    </source>
</evidence>
<dbReference type="InParanoid" id="A0A316YIN7"/>
<dbReference type="GO" id="GO:0071949">
    <property type="term" value="F:FAD binding"/>
    <property type="evidence" value="ECO:0007669"/>
    <property type="project" value="InterPro"/>
</dbReference>
<keyword evidence="2" id="KW-0274">FAD</keyword>
<dbReference type="SUPFAM" id="SSF51905">
    <property type="entry name" value="FAD/NAD(P)-binding domain"/>
    <property type="match status" value="1"/>
</dbReference>
<evidence type="ECO:0000256" key="2">
    <source>
        <dbReference type="ARBA" id="ARBA00022827"/>
    </source>
</evidence>
<dbReference type="PANTHER" id="PTHR43876">
    <property type="entry name" value="UBIQUINONE BIOSYNTHESIS MONOOXYGENASE COQ6, MITOCHONDRIAL"/>
    <property type="match status" value="1"/>
</dbReference>
<dbReference type="PANTHER" id="PTHR43876:SF7">
    <property type="entry name" value="UBIQUINONE BIOSYNTHESIS MONOOXYGENASE COQ6, MITOCHONDRIAL"/>
    <property type="match status" value="1"/>
</dbReference>
<feature type="region of interest" description="Disordered" evidence="4">
    <location>
        <begin position="424"/>
        <end position="443"/>
    </location>
</feature>
<dbReference type="InterPro" id="IPR002938">
    <property type="entry name" value="FAD-bd"/>
</dbReference>
<dbReference type="RefSeq" id="XP_025374773.1">
    <property type="nucleotide sequence ID" value="XM_025519378.1"/>
</dbReference>
<dbReference type="GeneID" id="37041294"/>
<dbReference type="STRING" id="215250.A0A316YIN7"/>
<keyword evidence="7" id="KW-1185">Reference proteome</keyword>
<dbReference type="InterPro" id="IPR036188">
    <property type="entry name" value="FAD/NAD-bd_sf"/>
</dbReference>
<accession>A0A316YIN7</accession>
<keyword evidence="1" id="KW-0285">Flavoprotein</keyword>
<evidence type="ECO:0000256" key="1">
    <source>
        <dbReference type="ARBA" id="ARBA00022630"/>
    </source>
</evidence>
<evidence type="ECO:0000259" key="5">
    <source>
        <dbReference type="Pfam" id="PF01494"/>
    </source>
</evidence>
<organism evidence="6 7">
    <name type="scientific">Acaromyces ingoldii</name>
    <dbReference type="NCBI Taxonomy" id="215250"/>
    <lineage>
        <taxon>Eukaryota</taxon>
        <taxon>Fungi</taxon>
        <taxon>Dikarya</taxon>
        <taxon>Basidiomycota</taxon>
        <taxon>Ustilaginomycotina</taxon>
        <taxon>Exobasidiomycetes</taxon>
        <taxon>Exobasidiales</taxon>
        <taxon>Cryptobasidiaceae</taxon>
        <taxon>Acaromyces</taxon>
    </lineage>
</organism>
<evidence type="ECO:0000256" key="3">
    <source>
        <dbReference type="ARBA" id="ARBA00023002"/>
    </source>
</evidence>
<dbReference type="GO" id="GO:0016491">
    <property type="term" value="F:oxidoreductase activity"/>
    <property type="evidence" value="ECO:0007669"/>
    <property type="project" value="UniProtKB-KW"/>
</dbReference>
<dbReference type="PROSITE" id="PS01304">
    <property type="entry name" value="UBIH"/>
    <property type="match status" value="1"/>
</dbReference>
<feature type="domain" description="FAD-binding" evidence="5">
    <location>
        <begin position="209"/>
        <end position="349"/>
    </location>
</feature>
<dbReference type="InterPro" id="IPR018168">
    <property type="entry name" value="Ubi_Hdrlase_CS"/>
</dbReference>
<evidence type="ECO:0000313" key="6">
    <source>
        <dbReference type="EMBL" id="PWN87575.1"/>
    </source>
</evidence>
<proteinExistence type="predicted"/>
<dbReference type="AlphaFoldDB" id="A0A316YIN7"/>
<dbReference type="OrthoDB" id="683240at2759"/>
<keyword evidence="3" id="KW-0560">Oxidoreductase</keyword>
<keyword evidence="6" id="KW-0830">Ubiquinone</keyword>
<gene>
    <name evidence="6" type="ORF">FA10DRAFT_245463</name>
</gene>
<reference evidence="6 7" key="1">
    <citation type="journal article" date="2018" name="Mol. Biol. Evol.">
        <title>Broad Genomic Sampling Reveals a Smut Pathogenic Ancestry of the Fungal Clade Ustilaginomycotina.</title>
        <authorList>
            <person name="Kijpornyongpan T."/>
            <person name="Mondo S.J."/>
            <person name="Barry K."/>
            <person name="Sandor L."/>
            <person name="Lee J."/>
            <person name="Lipzen A."/>
            <person name="Pangilinan J."/>
            <person name="LaButti K."/>
            <person name="Hainaut M."/>
            <person name="Henrissat B."/>
            <person name="Grigoriev I.V."/>
            <person name="Spatafora J.W."/>
            <person name="Aime M.C."/>
        </authorList>
    </citation>
    <scope>NUCLEOTIDE SEQUENCE [LARGE SCALE GENOMIC DNA]</scope>
    <source>
        <strain evidence="6 7">MCA 4198</strain>
    </source>
</reference>
<dbReference type="Proteomes" id="UP000245768">
    <property type="component" value="Unassembled WGS sequence"/>
</dbReference>
<dbReference type="PRINTS" id="PR00420">
    <property type="entry name" value="RNGMNOXGNASE"/>
</dbReference>
<name>A0A316YIN7_9BASI</name>
<dbReference type="GO" id="GO:0005739">
    <property type="term" value="C:mitochondrion"/>
    <property type="evidence" value="ECO:0007669"/>
    <property type="project" value="TreeGrafter"/>
</dbReference>
<dbReference type="EMBL" id="KZ819640">
    <property type="protein sequence ID" value="PWN87575.1"/>
    <property type="molecule type" value="Genomic_DNA"/>
</dbReference>
<dbReference type="Gene3D" id="3.50.50.60">
    <property type="entry name" value="FAD/NAD(P)-binding domain"/>
    <property type="match status" value="2"/>
</dbReference>
<evidence type="ECO:0000313" key="7">
    <source>
        <dbReference type="Proteomes" id="UP000245768"/>
    </source>
</evidence>